<evidence type="ECO:0000256" key="2">
    <source>
        <dbReference type="ARBA" id="ARBA00022670"/>
    </source>
</evidence>
<accession>A0A9E8AG46</accession>
<dbReference type="InterPro" id="IPR001309">
    <property type="entry name" value="Pept_C14_p20"/>
</dbReference>
<dbReference type="InterPro" id="IPR029030">
    <property type="entry name" value="Caspase-like_dom_sf"/>
</dbReference>
<reference evidence="10" key="1">
    <citation type="submission" date="2022-08" db="EMBL/GenBank/DDBJ databases">
        <authorList>
            <person name="Yuan H."/>
        </authorList>
    </citation>
    <scope>NUCLEOTIDE SEQUENCE</scope>
</reference>
<dbReference type="GO" id="GO:0005737">
    <property type="term" value="C:cytoplasm"/>
    <property type="evidence" value="ECO:0007669"/>
    <property type="project" value="TreeGrafter"/>
</dbReference>
<dbReference type="GO" id="GO:0045476">
    <property type="term" value="P:nurse cell apoptotic process"/>
    <property type="evidence" value="ECO:0007669"/>
    <property type="project" value="UniProtKB-ARBA"/>
</dbReference>
<evidence type="ECO:0000313" key="10">
    <source>
        <dbReference type="EMBL" id="UZC34540.1"/>
    </source>
</evidence>
<dbReference type="GO" id="GO:0043525">
    <property type="term" value="P:positive regulation of neuron apoptotic process"/>
    <property type="evidence" value="ECO:0007669"/>
    <property type="project" value="TreeGrafter"/>
</dbReference>
<evidence type="ECO:0000259" key="8">
    <source>
        <dbReference type="PROSITE" id="PS50207"/>
    </source>
</evidence>
<dbReference type="InterPro" id="IPR002138">
    <property type="entry name" value="Pept_C14_p10"/>
</dbReference>
<dbReference type="PROSITE" id="PS50207">
    <property type="entry name" value="CASPASE_P10"/>
    <property type="match status" value="1"/>
</dbReference>
<evidence type="ECO:0000256" key="3">
    <source>
        <dbReference type="ARBA" id="ARBA00022703"/>
    </source>
</evidence>
<dbReference type="InterPro" id="IPR011600">
    <property type="entry name" value="Pept_C14_caspase"/>
</dbReference>
<dbReference type="SUPFAM" id="SSF52129">
    <property type="entry name" value="Caspase-like"/>
    <property type="match status" value="1"/>
</dbReference>
<dbReference type="PROSITE" id="PS50208">
    <property type="entry name" value="CASPASE_P20"/>
    <property type="match status" value="1"/>
</dbReference>
<keyword evidence="3" id="KW-0053">Apoptosis</keyword>
<dbReference type="PANTHER" id="PTHR10454:SF232">
    <property type="entry name" value="AT03047P-RELATED"/>
    <property type="match status" value="1"/>
</dbReference>
<evidence type="ECO:0000256" key="1">
    <source>
        <dbReference type="ARBA" id="ARBA00010134"/>
    </source>
</evidence>
<dbReference type="PANTHER" id="PTHR10454">
    <property type="entry name" value="CASPASE"/>
    <property type="match status" value="1"/>
</dbReference>
<sequence length="259" mass="29469">MPVDRDALRYNMNHPSRGHCLIFNHRIFDSHTGLGERNGTDRDRDQAKQLFTNLGYQVAVYDNQTVERIKEVIQDMAFGIDHKDCDSLVIVFMSHGEQEVLYGRNGSFKAEFLFDCFNADQCKSLAGKPKLFFIQACRGEGLDPGTTLINTGPKDETDSGALSYKIPNTADFLICWSTVPGHFSWRNTTNGSWFIQSLVHVLSTQSKHDDLLSMMTDVNRYMIIHFESNCPSQQHMHGKKQVASIVSTLMRKVYLTSKY</sequence>
<dbReference type="CDD" id="cd00032">
    <property type="entry name" value="CASc"/>
    <property type="match status" value="1"/>
</dbReference>
<dbReference type="SMART" id="SM00115">
    <property type="entry name" value="CASc"/>
    <property type="match status" value="1"/>
</dbReference>
<protein>
    <submittedName>
        <fullName evidence="10">Caspase-1</fullName>
    </submittedName>
</protein>
<organism evidence="10">
    <name type="scientific">Macrobrachium nipponense</name>
    <name type="common">Oriental river shrimp</name>
    <name type="synonym">Palaemon nipponensis</name>
    <dbReference type="NCBI Taxonomy" id="159736"/>
    <lineage>
        <taxon>Eukaryota</taxon>
        <taxon>Metazoa</taxon>
        <taxon>Ecdysozoa</taxon>
        <taxon>Arthropoda</taxon>
        <taxon>Crustacea</taxon>
        <taxon>Multicrustacea</taxon>
        <taxon>Malacostraca</taxon>
        <taxon>Eumalacostraca</taxon>
        <taxon>Eucarida</taxon>
        <taxon>Decapoda</taxon>
        <taxon>Pleocyemata</taxon>
        <taxon>Caridea</taxon>
        <taxon>Palaemonoidea</taxon>
        <taxon>Palaemonidae</taxon>
        <taxon>Macrobrachium</taxon>
    </lineage>
</organism>
<dbReference type="EMBL" id="OP184964">
    <property type="protein sequence ID" value="UZC34540.1"/>
    <property type="molecule type" value="mRNA"/>
</dbReference>
<keyword evidence="2" id="KW-0645">Protease</keyword>
<keyword evidence="4" id="KW-0378">Hydrolase</keyword>
<dbReference type="GO" id="GO:0045751">
    <property type="term" value="P:negative regulation of Toll signaling pathway"/>
    <property type="evidence" value="ECO:0007669"/>
    <property type="project" value="UniProtKB-ARBA"/>
</dbReference>
<dbReference type="Gene3D" id="3.40.50.1460">
    <property type="match status" value="1"/>
</dbReference>
<keyword evidence="6" id="KW-0865">Zymogen</keyword>
<dbReference type="GO" id="GO:0004197">
    <property type="term" value="F:cysteine-type endopeptidase activity"/>
    <property type="evidence" value="ECO:0007669"/>
    <property type="project" value="InterPro"/>
</dbReference>
<dbReference type="GO" id="GO:1990525">
    <property type="term" value="F:BIR domain binding"/>
    <property type="evidence" value="ECO:0007669"/>
    <property type="project" value="UniProtKB-ARBA"/>
</dbReference>
<keyword evidence="5" id="KW-0788">Thiol protease</keyword>
<dbReference type="GO" id="GO:0006508">
    <property type="term" value="P:proteolysis"/>
    <property type="evidence" value="ECO:0007669"/>
    <property type="project" value="UniProtKB-KW"/>
</dbReference>
<dbReference type="PROSITE" id="PS01121">
    <property type="entry name" value="CASPASE_HIS"/>
    <property type="match status" value="1"/>
</dbReference>
<dbReference type="InterPro" id="IPR033139">
    <property type="entry name" value="Caspase_cys_AS"/>
</dbReference>
<dbReference type="GO" id="GO:0016322">
    <property type="term" value="P:neuron remodeling"/>
    <property type="evidence" value="ECO:0007669"/>
    <property type="project" value="UniProtKB-ARBA"/>
</dbReference>
<dbReference type="InterPro" id="IPR016129">
    <property type="entry name" value="Caspase_his_AS"/>
</dbReference>
<dbReference type="InterPro" id="IPR015917">
    <property type="entry name" value="Pept_C14A"/>
</dbReference>
<dbReference type="Pfam" id="PF00656">
    <property type="entry name" value="Peptidase_C14"/>
    <property type="match status" value="1"/>
</dbReference>
<proteinExistence type="evidence at transcript level"/>
<feature type="domain" description="Caspase family p20" evidence="9">
    <location>
        <begin position="16"/>
        <end position="141"/>
    </location>
</feature>
<dbReference type="FunFam" id="3.40.50.1460:FF:000001">
    <property type="entry name" value="Caspase-3 preproprotein"/>
    <property type="match status" value="1"/>
</dbReference>
<feature type="domain" description="Caspase family p10" evidence="8">
    <location>
        <begin position="162"/>
        <end position="257"/>
    </location>
</feature>
<evidence type="ECO:0000256" key="4">
    <source>
        <dbReference type="ARBA" id="ARBA00022801"/>
    </source>
</evidence>
<dbReference type="PROSITE" id="PS01122">
    <property type="entry name" value="CASPASE_CYS"/>
    <property type="match status" value="1"/>
</dbReference>
<dbReference type="AlphaFoldDB" id="A0A9E8AG46"/>
<dbReference type="PRINTS" id="PR00376">
    <property type="entry name" value="IL1BCENZYME"/>
</dbReference>
<name>A0A9E8AG46_MACNP</name>
<evidence type="ECO:0000259" key="9">
    <source>
        <dbReference type="PROSITE" id="PS50208"/>
    </source>
</evidence>
<evidence type="ECO:0000256" key="6">
    <source>
        <dbReference type="ARBA" id="ARBA00023145"/>
    </source>
</evidence>
<dbReference type="InterPro" id="IPR002398">
    <property type="entry name" value="Pept_C14"/>
</dbReference>
<evidence type="ECO:0000256" key="5">
    <source>
        <dbReference type="ARBA" id="ARBA00022807"/>
    </source>
</evidence>
<evidence type="ECO:0000256" key="7">
    <source>
        <dbReference type="RuleBase" id="RU003971"/>
    </source>
</evidence>
<comment type="similarity">
    <text evidence="1 7">Belongs to the peptidase C14A family.</text>
</comment>